<keyword evidence="2" id="KW-0378">Hydrolase</keyword>
<reference evidence="2 3" key="1">
    <citation type="submission" date="2016-10" db="EMBL/GenBank/DDBJ databases">
        <authorList>
            <person name="de Groot N.N."/>
        </authorList>
    </citation>
    <scope>NUCLEOTIDE SEQUENCE [LARGE SCALE GENOMIC DNA]</scope>
    <source>
        <strain>J11</strain>
        <strain evidence="3">PG 39</strain>
    </source>
</reference>
<dbReference type="InterPro" id="IPR029058">
    <property type="entry name" value="AB_hydrolase_fold"/>
</dbReference>
<keyword evidence="3" id="KW-1185">Reference proteome</keyword>
<name>A0A1I2U7B7_9CORY</name>
<evidence type="ECO:0000313" key="3">
    <source>
        <dbReference type="Proteomes" id="UP000199065"/>
    </source>
</evidence>
<dbReference type="SUPFAM" id="SSF53474">
    <property type="entry name" value="alpha/beta-Hydrolases"/>
    <property type="match status" value="1"/>
</dbReference>
<dbReference type="STRING" id="185761.SAMN05660282_01758"/>
<dbReference type="Proteomes" id="UP000199065">
    <property type="component" value="Unassembled WGS sequence"/>
</dbReference>
<dbReference type="AlphaFoldDB" id="A0A1I2U7B7"/>
<proteinExistence type="predicted"/>
<feature type="domain" description="AB hydrolase-1" evidence="1">
    <location>
        <begin position="9"/>
        <end position="122"/>
    </location>
</feature>
<evidence type="ECO:0000259" key="1">
    <source>
        <dbReference type="Pfam" id="PF12697"/>
    </source>
</evidence>
<gene>
    <name evidence="2" type="ORF">SAMN05660282_01758</name>
</gene>
<dbReference type="Pfam" id="PF12697">
    <property type="entry name" value="Abhydrolase_6"/>
    <property type="match status" value="1"/>
</dbReference>
<sequence>MVASPGNFLAPIEALLARGVPVRAPAYGHRGTAGIEECLDELIGPLSVIVQQCGQIDIVGHSLGGLLGLKLAHRLGDGAVRTLVGLGTPWRGIPEPAGVPRAAAKMMHKPLGWTVGRSMVDLMCQELRALPPIPEGLKVVAVVSPGDTVVPPVSADPTLASRDQIEGYEPPAEPIIHVEGHEMRQVPEDLSPKDCRGVQVAYLDQPVPHAQLPTQAGAILTALGR</sequence>
<dbReference type="OrthoDB" id="4410380at2"/>
<evidence type="ECO:0000313" key="2">
    <source>
        <dbReference type="EMBL" id="SFG73020.1"/>
    </source>
</evidence>
<protein>
    <submittedName>
        <fullName evidence="2">Alpha/beta hydrolase family protein</fullName>
    </submittedName>
</protein>
<organism evidence="2 3">
    <name type="scientific">Corynebacterium spheniscorum</name>
    <dbReference type="NCBI Taxonomy" id="185761"/>
    <lineage>
        <taxon>Bacteria</taxon>
        <taxon>Bacillati</taxon>
        <taxon>Actinomycetota</taxon>
        <taxon>Actinomycetes</taxon>
        <taxon>Mycobacteriales</taxon>
        <taxon>Corynebacteriaceae</taxon>
        <taxon>Corynebacterium</taxon>
    </lineage>
</organism>
<accession>A0A1I2U7B7</accession>
<dbReference type="InterPro" id="IPR000073">
    <property type="entry name" value="AB_hydrolase_1"/>
</dbReference>
<dbReference type="GO" id="GO:0016787">
    <property type="term" value="F:hydrolase activity"/>
    <property type="evidence" value="ECO:0007669"/>
    <property type="project" value="UniProtKB-KW"/>
</dbReference>
<dbReference type="EMBL" id="FOPJ01000012">
    <property type="protein sequence ID" value="SFG73020.1"/>
    <property type="molecule type" value="Genomic_DNA"/>
</dbReference>
<dbReference type="Gene3D" id="3.40.50.1820">
    <property type="entry name" value="alpha/beta hydrolase"/>
    <property type="match status" value="1"/>
</dbReference>